<evidence type="ECO:0000256" key="6">
    <source>
        <dbReference type="SAM" id="MobiDB-lite"/>
    </source>
</evidence>
<dbReference type="InterPro" id="IPR007219">
    <property type="entry name" value="XnlR_reg_dom"/>
</dbReference>
<feature type="region of interest" description="Disordered" evidence="6">
    <location>
        <begin position="556"/>
        <end position="623"/>
    </location>
</feature>
<dbReference type="Pfam" id="PF00172">
    <property type="entry name" value="Zn_clus"/>
    <property type="match status" value="1"/>
</dbReference>
<evidence type="ECO:0000256" key="3">
    <source>
        <dbReference type="ARBA" id="ARBA00023015"/>
    </source>
</evidence>
<evidence type="ECO:0000256" key="4">
    <source>
        <dbReference type="ARBA" id="ARBA00023163"/>
    </source>
</evidence>
<feature type="compositionally biased region" description="Polar residues" evidence="6">
    <location>
        <begin position="600"/>
        <end position="617"/>
    </location>
</feature>
<evidence type="ECO:0000313" key="8">
    <source>
        <dbReference type="EMBL" id="KAH6896496.1"/>
    </source>
</evidence>
<gene>
    <name evidence="8" type="ORF">B0T10DRAFT_474499</name>
</gene>
<dbReference type="SMART" id="SM00066">
    <property type="entry name" value="GAL4"/>
    <property type="match status" value="1"/>
</dbReference>
<dbReference type="AlphaFoldDB" id="A0A9P9AR96"/>
<dbReference type="PROSITE" id="PS00463">
    <property type="entry name" value="ZN2_CY6_FUNGAL_1"/>
    <property type="match status" value="1"/>
</dbReference>
<dbReference type="GO" id="GO:0000981">
    <property type="term" value="F:DNA-binding transcription factor activity, RNA polymerase II-specific"/>
    <property type="evidence" value="ECO:0007669"/>
    <property type="project" value="InterPro"/>
</dbReference>
<name>A0A9P9AR96_9HYPO</name>
<keyword evidence="2" id="KW-0479">Metal-binding</keyword>
<dbReference type="GO" id="GO:0006351">
    <property type="term" value="P:DNA-templated transcription"/>
    <property type="evidence" value="ECO:0007669"/>
    <property type="project" value="InterPro"/>
</dbReference>
<keyword evidence="5" id="KW-0539">Nucleus</keyword>
<keyword evidence="3" id="KW-0805">Transcription regulation</keyword>
<organism evidence="8 9">
    <name type="scientific">Thelonectria olida</name>
    <dbReference type="NCBI Taxonomy" id="1576542"/>
    <lineage>
        <taxon>Eukaryota</taxon>
        <taxon>Fungi</taxon>
        <taxon>Dikarya</taxon>
        <taxon>Ascomycota</taxon>
        <taxon>Pezizomycotina</taxon>
        <taxon>Sordariomycetes</taxon>
        <taxon>Hypocreomycetidae</taxon>
        <taxon>Hypocreales</taxon>
        <taxon>Nectriaceae</taxon>
        <taxon>Thelonectria</taxon>
    </lineage>
</organism>
<dbReference type="SUPFAM" id="SSF57701">
    <property type="entry name" value="Zn2/Cys6 DNA-binding domain"/>
    <property type="match status" value="1"/>
</dbReference>
<evidence type="ECO:0000256" key="2">
    <source>
        <dbReference type="ARBA" id="ARBA00022723"/>
    </source>
</evidence>
<accession>A0A9P9AR96</accession>
<dbReference type="Gene3D" id="4.10.240.10">
    <property type="entry name" value="Zn(2)-C6 fungal-type DNA-binding domain"/>
    <property type="match status" value="1"/>
</dbReference>
<evidence type="ECO:0000313" key="9">
    <source>
        <dbReference type="Proteomes" id="UP000777438"/>
    </source>
</evidence>
<feature type="compositionally biased region" description="Polar residues" evidence="6">
    <location>
        <begin position="559"/>
        <end position="571"/>
    </location>
</feature>
<keyword evidence="9" id="KW-1185">Reference proteome</keyword>
<dbReference type="GO" id="GO:0003677">
    <property type="term" value="F:DNA binding"/>
    <property type="evidence" value="ECO:0007669"/>
    <property type="project" value="InterPro"/>
</dbReference>
<dbReference type="PROSITE" id="PS50048">
    <property type="entry name" value="ZN2_CY6_FUNGAL_2"/>
    <property type="match status" value="1"/>
</dbReference>
<dbReference type="GO" id="GO:0008270">
    <property type="term" value="F:zinc ion binding"/>
    <property type="evidence" value="ECO:0007669"/>
    <property type="project" value="InterPro"/>
</dbReference>
<dbReference type="InterPro" id="IPR001138">
    <property type="entry name" value="Zn2Cys6_DnaBD"/>
</dbReference>
<evidence type="ECO:0000259" key="7">
    <source>
        <dbReference type="PROSITE" id="PS50048"/>
    </source>
</evidence>
<dbReference type="InterPro" id="IPR036864">
    <property type="entry name" value="Zn2-C6_fun-type_DNA-bd_sf"/>
</dbReference>
<dbReference type="InterPro" id="IPR050815">
    <property type="entry name" value="TF_fung"/>
</dbReference>
<dbReference type="GO" id="GO:0005634">
    <property type="term" value="C:nucleus"/>
    <property type="evidence" value="ECO:0007669"/>
    <property type="project" value="UniProtKB-SubCell"/>
</dbReference>
<comment type="caution">
    <text evidence="8">The sequence shown here is derived from an EMBL/GenBank/DDBJ whole genome shotgun (WGS) entry which is preliminary data.</text>
</comment>
<comment type="subcellular location">
    <subcellularLocation>
        <location evidence="1">Nucleus</location>
    </subcellularLocation>
</comment>
<dbReference type="PANTHER" id="PTHR47338">
    <property type="entry name" value="ZN(II)2CYS6 TRANSCRIPTION FACTOR (EUROFUNG)-RELATED"/>
    <property type="match status" value="1"/>
</dbReference>
<dbReference type="PANTHER" id="PTHR47338:SF6">
    <property type="entry name" value="ZN(II)2CYS6 TRANSCRIPTION FACTOR (EUROFUNG)"/>
    <property type="match status" value="1"/>
</dbReference>
<evidence type="ECO:0000256" key="1">
    <source>
        <dbReference type="ARBA" id="ARBA00004123"/>
    </source>
</evidence>
<dbReference type="CDD" id="cd12148">
    <property type="entry name" value="fungal_TF_MHR"/>
    <property type="match status" value="1"/>
</dbReference>
<sequence>MIPGPGRPRTACRTCKGQKIRCSGERPNCRRCVRLRHECIYEEASLQLRRVPKPRHPPAHAGAGQGSSGDDACLRAADSSASAVARNPLGEELYLGIPRSLVSTLVQVYFDNVYQSTLLLHRRRFLESLAEQTANPHVVLSICAWGANFFRDENGQPTLKSQGLMVEWAKRAGKLVFQEAEELHEENIVTFCNLSLFWHSQGSWRISHLHKGNAAQLLYITGLGSSQKLHVDDSLDSEIRRRRFWACYLLHCYGAERLSLFEPISDAQSLPLPWPDEDYDAELARCPPSSLTSDENDRGILGELIKGLTLWSSVVTSVKSADSTMSVRITDIHALHEEVTDWWRKTPSDIKLSSDNIAHVPNHALAKKLLVNIVYHQSLCAIHSSIVPLFCWGPGDDSWSSARQLSAQLAYEHACTISTLLQAAMATCSRLSAMPCFIAYAAYCSSAIQIPFMWSSSPRIKERAHANIRANIEWIHAMAEYWTLVSSLSVHVRSLYMVHKERSIILEDEPKYIDVKKLTSFRAISTHARSSILEFTGVLRSKHGYVQPGEETVDLGIQDQGQSDHPQSRTFASDRQEGRRASLRQDISSGPETHAPAPQPSQMQQRSQYPNQPSGDQMHSVPLFNESDQNQRPQELLQDPQSQFEQHSSILSPIPQTYAPTEGLPDLDVFNLFFDPEMTSLLPNGELLDSSQYDMDWFSLDFLDMDASTG</sequence>
<reference evidence="8 9" key="1">
    <citation type="journal article" date="2021" name="Nat. Commun.">
        <title>Genetic determinants of endophytism in the Arabidopsis root mycobiome.</title>
        <authorList>
            <person name="Mesny F."/>
            <person name="Miyauchi S."/>
            <person name="Thiergart T."/>
            <person name="Pickel B."/>
            <person name="Atanasova L."/>
            <person name="Karlsson M."/>
            <person name="Huettel B."/>
            <person name="Barry K.W."/>
            <person name="Haridas S."/>
            <person name="Chen C."/>
            <person name="Bauer D."/>
            <person name="Andreopoulos W."/>
            <person name="Pangilinan J."/>
            <person name="LaButti K."/>
            <person name="Riley R."/>
            <person name="Lipzen A."/>
            <person name="Clum A."/>
            <person name="Drula E."/>
            <person name="Henrissat B."/>
            <person name="Kohler A."/>
            <person name="Grigoriev I.V."/>
            <person name="Martin F.M."/>
            <person name="Hacquard S."/>
        </authorList>
    </citation>
    <scope>NUCLEOTIDE SEQUENCE [LARGE SCALE GENOMIC DNA]</scope>
    <source>
        <strain evidence="8 9">MPI-CAGE-CH-0241</strain>
    </source>
</reference>
<evidence type="ECO:0000256" key="5">
    <source>
        <dbReference type="ARBA" id="ARBA00023242"/>
    </source>
</evidence>
<dbReference type="CDD" id="cd00067">
    <property type="entry name" value="GAL4"/>
    <property type="match status" value="1"/>
</dbReference>
<dbReference type="Pfam" id="PF04082">
    <property type="entry name" value="Fungal_trans"/>
    <property type="match status" value="1"/>
</dbReference>
<dbReference type="EMBL" id="JAGPYM010000003">
    <property type="protein sequence ID" value="KAH6896496.1"/>
    <property type="molecule type" value="Genomic_DNA"/>
</dbReference>
<feature type="region of interest" description="Disordered" evidence="6">
    <location>
        <begin position="51"/>
        <end position="73"/>
    </location>
</feature>
<dbReference type="OrthoDB" id="2309723at2759"/>
<keyword evidence="4" id="KW-0804">Transcription</keyword>
<feature type="domain" description="Zn(2)-C6 fungal-type" evidence="7">
    <location>
        <begin position="11"/>
        <end position="41"/>
    </location>
</feature>
<protein>
    <recommendedName>
        <fullName evidence="7">Zn(2)-C6 fungal-type domain-containing protein</fullName>
    </recommendedName>
</protein>
<dbReference type="Proteomes" id="UP000777438">
    <property type="component" value="Unassembled WGS sequence"/>
</dbReference>
<proteinExistence type="predicted"/>